<evidence type="ECO:0000256" key="1">
    <source>
        <dbReference type="SAM" id="MobiDB-lite"/>
    </source>
</evidence>
<dbReference type="Proteomes" id="UP000605986">
    <property type="component" value="Unassembled WGS sequence"/>
</dbReference>
<accession>A0A8H4P4S4</accession>
<evidence type="ECO:0000313" key="2">
    <source>
        <dbReference type="EMBL" id="KAF4456121.1"/>
    </source>
</evidence>
<proteinExistence type="predicted"/>
<organism evidence="2 3">
    <name type="scientific">Fusarium austroafricanum</name>
    <dbReference type="NCBI Taxonomy" id="2364996"/>
    <lineage>
        <taxon>Eukaryota</taxon>
        <taxon>Fungi</taxon>
        <taxon>Dikarya</taxon>
        <taxon>Ascomycota</taxon>
        <taxon>Pezizomycotina</taxon>
        <taxon>Sordariomycetes</taxon>
        <taxon>Hypocreomycetidae</taxon>
        <taxon>Hypocreales</taxon>
        <taxon>Nectriaceae</taxon>
        <taxon>Fusarium</taxon>
        <taxon>Fusarium concolor species complex</taxon>
    </lineage>
</organism>
<protein>
    <submittedName>
        <fullName evidence="2">Uncharacterized protein</fullName>
    </submittedName>
</protein>
<dbReference type="AlphaFoldDB" id="A0A8H4P4S4"/>
<sequence>MSPPQEIPSSQGTSLQDTTLQIAGDVVIGVTGANDNNMANAAIAMMDRLGTNCLQLILQPYHHVPPAAGTSFPISIALVERVQTDGGAVELRVRHQTTIQANNGTQSGNRNNSSN</sequence>
<name>A0A8H4P4S4_9HYPO</name>
<reference evidence="2" key="1">
    <citation type="submission" date="2020-01" db="EMBL/GenBank/DDBJ databases">
        <title>Identification and distribution of gene clusters putatively required for synthesis of sphingolipid metabolism inhibitors in phylogenetically diverse species of the filamentous fungus Fusarium.</title>
        <authorList>
            <person name="Kim H.-S."/>
            <person name="Busman M."/>
            <person name="Brown D.W."/>
            <person name="Divon H."/>
            <person name="Uhlig S."/>
            <person name="Proctor R.H."/>
        </authorList>
    </citation>
    <scope>NUCLEOTIDE SEQUENCE</scope>
    <source>
        <strain evidence="2">NRRL 53441</strain>
    </source>
</reference>
<keyword evidence="3" id="KW-1185">Reference proteome</keyword>
<feature type="region of interest" description="Disordered" evidence="1">
    <location>
        <begin position="96"/>
        <end position="115"/>
    </location>
</feature>
<gene>
    <name evidence="2" type="ORF">F53441_1676</name>
</gene>
<evidence type="ECO:0000313" key="3">
    <source>
        <dbReference type="Proteomes" id="UP000605986"/>
    </source>
</evidence>
<comment type="caution">
    <text evidence="2">The sequence shown here is derived from an EMBL/GenBank/DDBJ whole genome shotgun (WGS) entry which is preliminary data.</text>
</comment>
<dbReference type="EMBL" id="JAADJG010000068">
    <property type="protein sequence ID" value="KAF4456121.1"/>
    <property type="molecule type" value="Genomic_DNA"/>
</dbReference>